<gene>
    <name evidence="1" type="ORF">C1D09_007325</name>
</gene>
<name>A0A8T9AUW9_9HYPH</name>
<dbReference type="EMBL" id="PNOT02000081">
    <property type="protein sequence ID" value="TSE12786.1"/>
    <property type="molecule type" value="Genomic_DNA"/>
</dbReference>
<evidence type="ECO:0000313" key="2">
    <source>
        <dbReference type="Proteomes" id="UP000235507"/>
    </source>
</evidence>
<dbReference type="Proteomes" id="UP000235507">
    <property type="component" value="Unassembled WGS sequence"/>
</dbReference>
<protein>
    <submittedName>
        <fullName evidence="1">Uncharacterized protein</fullName>
    </submittedName>
</protein>
<dbReference type="RefSeq" id="WP_143973648.1">
    <property type="nucleotide sequence ID" value="NZ_PNOT02000081.1"/>
</dbReference>
<dbReference type="AlphaFoldDB" id="A0A8T9AUW9"/>
<proteinExistence type="predicted"/>
<keyword evidence="2" id="KW-1185">Reference proteome</keyword>
<reference evidence="1" key="1">
    <citation type="submission" date="2019-07" db="EMBL/GenBank/DDBJ databases">
        <title>Mesorhizobum intechiensis sp. nov. isolated from nodules of Lotus tenuis growing in lowlands of the Flooding Pampa, Argentina.</title>
        <authorList>
            <person name="Estrella M.J."/>
            <person name="Torres Tejerizo G.A."/>
            <person name="Cumpa Velazquez L.M."/>
            <person name="Fontana F."/>
            <person name="Hansen L."/>
            <person name="Pistorio M."/>
            <person name="Sannazzaro A.I."/>
        </authorList>
    </citation>
    <scope>NUCLEOTIDE SEQUENCE</scope>
    <source>
        <strain evidence="1">BD68</strain>
    </source>
</reference>
<organism evidence="1 2">
    <name type="scientific">Mesorhizobium intechi</name>
    <dbReference type="NCBI Taxonomy" id="537601"/>
    <lineage>
        <taxon>Bacteria</taxon>
        <taxon>Pseudomonadati</taxon>
        <taxon>Pseudomonadota</taxon>
        <taxon>Alphaproteobacteria</taxon>
        <taxon>Hyphomicrobiales</taxon>
        <taxon>Phyllobacteriaceae</taxon>
        <taxon>Mesorhizobium</taxon>
    </lineage>
</organism>
<comment type="caution">
    <text evidence="1">The sequence shown here is derived from an EMBL/GenBank/DDBJ whole genome shotgun (WGS) entry which is preliminary data.</text>
</comment>
<evidence type="ECO:0000313" key="1">
    <source>
        <dbReference type="EMBL" id="TSE12786.1"/>
    </source>
</evidence>
<accession>A0A8T9AUW9</accession>
<sequence length="93" mass="10139">MAKVAYDLFNSPEHTHRSGADLGAFRSRVTITIILQRWSAAAQSSPRFTPSAFCWSHAAWGRLTAQKYCTPGMQISGSQSISDNILLAITSPP</sequence>